<evidence type="ECO:0000256" key="3">
    <source>
        <dbReference type="ARBA" id="ARBA00022679"/>
    </source>
</evidence>
<evidence type="ECO:0000313" key="8">
    <source>
        <dbReference type="Proteomes" id="UP000013167"/>
    </source>
</evidence>
<dbReference type="SUPFAM" id="SSF53756">
    <property type="entry name" value="UDP-Glycosyltransferase/glycogen phosphorylase"/>
    <property type="match status" value="2"/>
</dbReference>
<protein>
    <recommendedName>
        <fullName evidence="1">D-inositol 3-phosphate glycosyltransferase</fullName>
    </recommendedName>
</protein>
<feature type="domain" description="Glycosyltransferase subfamily 4-like N-terminal" evidence="6">
    <location>
        <begin position="408"/>
        <end position="561"/>
    </location>
</feature>
<dbReference type="GO" id="GO:1901137">
    <property type="term" value="P:carbohydrate derivative biosynthetic process"/>
    <property type="evidence" value="ECO:0007669"/>
    <property type="project" value="UniProtKB-ARBA"/>
</dbReference>
<evidence type="ECO:0000256" key="4">
    <source>
        <dbReference type="SAM" id="MobiDB-lite"/>
    </source>
</evidence>
<dbReference type="InterPro" id="IPR050194">
    <property type="entry name" value="Glycosyltransferase_grp1"/>
</dbReference>
<feature type="region of interest" description="Disordered" evidence="4">
    <location>
        <begin position="556"/>
        <end position="575"/>
    </location>
</feature>
<dbReference type="AlphaFoldDB" id="N0E240"/>
<keyword evidence="8" id="KW-1185">Reference proteome</keyword>
<evidence type="ECO:0000259" key="6">
    <source>
        <dbReference type="Pfam" id="PF13439"/>
    </source>
</evidence>
<evidence type="ECO:0000313" key="7">
    <source>
        <dbReference type="EMBL" id="CCH70957.1"/>
    </source>
</evidence>
<dbReference type="PANTHER" id="PTHR45947:SF3">
    <property type="entry name" value="SULFOQUINOVOSYL TRANSFERASE SQD2"/>
    <property type="match status" value="1"/>
</dbReference>
<organism evidence="7 8">
    <name type="scientific">Phycicoccus elongatus Lp2</name>
    <dbReference type="NCBI Taxonomy" id="1193181"/>
    <lineage>
        <taxon>Bacteria</taxon>
        <taxon>Bacillati</taxon>
        <taxon>Actinomycetota</taxon>
        <taxon>Actinomycetes</taxon>
        <taxon>Micrococcales</taxon>
        <taxon>Intrasporangiaceae</taxon>
        <taxon>Phycicoccus</taxon>
    </lineage>
</organism>
<dbReference type="Gene3D" id="3.40.50.2000">
    <property type="entry name" value="Glycogen Phosphorylase B"/>
    <property type="match status" value="4"/>
</dbReference>
<reference evidence="7 8" key="1">
    <citation type="journal article" date="2013" name="ISME J.">
        <title>A metabolic model for members of the genus Tetrasphaera involved in enhanced biological phosphorus removal.</title>
        <authorList>
            <person name="Kristiansen R."/>
            <person name="Nguyen H.T.T."/>
            <person name="Saunders A.M."/>
            <person name="Nielsen J.L."/>
            <person name="Wimmer R."/>
            <person name="Le V.Q."/>
            <person name="McIlroy S.J."/>
            <person name="Petrovski S."/>
            <person name="Seviour R.J."/>
            <person name="Calteau A."/>
            <person name="Nielsen K.L."/>
            <person name="Nielsen P.H."/>
        </authorList>
    </citation>
    <scope>NUCLEOTIDE SEQUENCE [LARGE SCALE GENOMIC DNA]</scope>
    <source>
        <strain evidence="7 8">Lp2</strain>
    </source>
</reference>
<dbReference type="RefSeq" id="WP_010850793.1">
    <property type="nucleotide sequence ID" value="NZ_HF570956.1"/>
</dbReference>
<feature type="compositionally biased region" description="Basic and acidic residues" evidence="4">
    <location>
        <begin position="559"/>
        <end position="574"/>
    </location>
</feature>
<dbReference type="Proteomes" id="UP000013167">
    <property type="component" value="Unassembled WGS sequence"/>
</dbReference>
<dbReference type="EMBL" id="CAIZ01000144">
    <property type="protein sequence ID" value="CCH70957.1"/>
    <property type="molecule type" value="Genomic_DNA"/>
</dbReference>
<proteinExistence type="predicted"/>
<dbReference type="GO" id="GO:0016758">
    <property type="term" value="F:hexosyltransferase activity"/>
    <property type="evidence" value="ECO:0007669"/>
    <property type="project" value="TreeGrafter"/>
</dbReference>
<dbReference type="Pfam" id="PF13439">
    <property type="entry name" value="Glyco_transf_4"/>
    <property type="match status" value="2"/>
</dbReference>
<comment type="caution">
    <text evidence="7">The sequence shown here is derived from an EMBL/GenBank/DDBJ whole genome shotgun (WGS) entry which is preliminary data.</text>
</comment>
<dbReference type="eggNOG" id="COG0438">
    <property type="taxonomic scope" value="Bacteria"/>
</dbReference>
<sequence>MTTNTEGPPPRSLRVAHLTTVDMSLALLLGTELAVDVEAGHEVFGISAPGPYVERVAALGVTHVPVRTLTRSWAPASDLAASRELVRTIRALDLDVLHTHNPKTGVMGRIAGRLAEVPVVVNTCHGLWARPEDKAAKRAFVYGLEALAARFSDYELFQNAADRDTLRPALKRGRHRVVGNGVDLDRFSPDPEGRRRVRAELGVAEGELLVGTIGRRVREKGLVEFAAAASELSAEATFVWVGPEDDTDAGASEADTTGIRFVDERTDMPAVYAALDVFVLASHREGFSRAAMEAAACGVPMVLTDIRGCREVGDDGIHLTLVPPHDGTALARAVGALLGDPELRARLGDAARRRALAEFDQRRVARVSLDTYAEVARRKGTSTGRFARPSADPRTTVLHVLPADLDRGAQVYAGQLRDALAGDPEQRHLAVSLFEAPEAALRADIRLGVRSGLLRRAGLDPVAVARLRRTIRDERAEVVVAHGGEPLKYVVATGGPARTVYYKVGLSTSELSRPSRTRLYRFLAGRATRVVGVSNEIVEQAHDVLDVPRAKLAVIPNGRDPRTYHPPTGDESRADPPMILFVGQLEAGKRPGLFLDVVAVLRSLAATFDAAIVGDGPERAALQERSAALGVRMLGVRSDVPQLLRRASVVVMTSAPATEGMPGVLIEAGLSGVPVVSTASAGVADVVIESSTGFVESDDPFQLVSPVETLLNDPGLRAAMGERAREHCRERFTITATATQWRALASELIDPGAGGRA</sequence>
<dbReference type="STRING" id="1193181.BN10_720036"/>
<dbReference type="InterPro" id="IPR028098">
    <property type="entry name" value="Glyco_trans_4-like_N"/>
</dbReference>
<dbReference type="CDD" id="cd03808">
    <property type="entry name" value="GT4_CapM-like"/>
    <property type="match status" value="1"/>
</dbReference>
<dbReference type="Pfam" id="PF13692">
    <property type="entry name" value="Glyco_trans_1_4"/>
    <property type="match status" value="1"/>
</dbReference>
<evidence type="ECO:0000256" key="1">
    <source>
        <dbReference type="ARBA" id="ARBA00021292"/>
    </source>
</evidence>
<dbReference type="CDD" id="cd03801">
    <property type="entry name" value="GT4_PimA-like"/>
    <property type="match status" value="1"/>
</dbReference>
<feature type="domain" description="Glycosyl transferase family 1" evidence="5">
    <location>
        <begin position="573"/>
        <end position="726"/>
    </location>
</feature>
<dbReference type="PANTHER" id="PTHR45947">
    <property type="entry name" value="SULFOQUINOVOSYL TRANSFERASE SQD2"/>
    <property type="match status" value="1"/>
</dbReference>
<dbReference type="InterPro" id="IPR001296">
    <property type="entry name" value="Glyco_trans_1"/>
</dbReference>
<keyword evidence="2 7" id="KW-0328">Glycosyltransferase</keyword>
<keyword evidence="3 7" id="KW-0808">Transferase</keyword>
<evidence type="ECO:0000259" key="5">
    <source>
        <dbReference type="Pfam" id="PF00534"/>
    </source>
</evidence>
<feature type="domain" description="Glycosyltransferase subfamily 4-like N-terminal" evidence="6">
    <location>
        <begin position="38"/>
        <end position="186"/>
    </location>
</feature>
<accession>N0E240</accession>
<gene>
    <name evidence="7" type="ORF">BN10_720036</name>
</gene>
<dbReference type="Pfam" id="PF00534">
    <property type="entry name" value="Glycos_transf_1"/>
    <property type="match status" value="1"/>
</dbReference>
<evidence type="ECO:0000256" key="2">
    <source>
        <dbReference type="ARBA" id="ARBA00022676"/>
    </source>
</evidence>
<name>N0E240_9MICO</name>
<dbReference type="HOGENOM" id="CLU_358554_0_0_11"/>